<proteinExistence type="predicted"/>
<dbReference type="EMBL" id="BOQP01000052">
    <property type="protein sequence ID" value="GIM83080.1"/>
    <property type="molecule type" value="Genomic_DNA"/>
</dbReference>
<sequence>MLRRPVGKSGIVESNMEVTDEFDTGVVHPARRYNYWLGGTDNFAADRESGDLLAKSYPAARTAARANRAFLQRAVRFLAAEAGVRQFLDIGTGLPTADNTHEVAQAIDPTCRVVYADNDPLVTAHARALLTSTPEGRTRYLEADLREPARILESLEILDLTQPVALVLVAVVHFLPEQEEARRIVRVLLDALPAGSYLAMSCATTDLLTPEVKANWDESLRTGRSDVHPRTRAEFAGFFAGLELVDPGTVPVGEWRSAEPVEASLYGAVGRMSPATLTRR</sequence>
<dbReference type="PIRSF" id="PIRSF017393">
    <property type="entry name" value="MTase_SAV2177"/>
    <property type="match status" value="1"/>
</dbReference>
<dbReference type="Pfam" id="PF04672">
    <property type="entry name" value="Methyltransf_19"/>
    <property type="match status" value="1"/>
</dbReference>
<reference evidence="1" key="1">
    <citation type="submission" date="2021-03" db="EMBL/GenBank/DDBJ databases">
        <title>Whole genome shotgun sequence of Actinoplanes consettensis NBRC 14913.</title>
        <authorList>
            <person name="Komaki H."/>
            <person name="Tamura T."/>
        </authorList>
    </citation>
    <scope>NUCLEOTIDE SEQUENCE</scope>
    <source>
        <strain evidence="1">NBRC 14913</strain>
    </source>
</reference>
<organism evidence="1 2">
    <name type="scientific">Winogradskya consettensis</name>
    <dbReference type="NCBI Taxonomy" id="113560"/>
    <lineage>
        <taxon>Bacteria</taxon>
        <taxon>Bacillati</taxon>
        <taxon>Actinomycetota</taxon>
        <taxon>Actinomycetes</taxon>
        <taxon>Micromonosporales</taxon>
        <taxon>Micromonosporaceae</taxon>
        <taxon>Winogradskya</taxon>
    </lineage>
</organism>
<evidence type="ECO:0008006" key="3">
    <source>
        <dbReference type="Google" id="ProtNLM"/>
    </source>
</evidence>
<evidence type="ECO:0000313" key="2">
    <source>
        <dbReference type="Proteomes" id="UP000680865"/>
    </source>
</evidence>
<name>A0A919W6D7_9ACTN</name>
<dbReference type="SUPFAM" id="SSF53335">
    <property type="entry name" value="S-adenosyl-L-methionine-dependent methyltransferases"/>
    <property type="match status" value="1"/>
</dbReference>
<accession>A0A919W6D7</accession>
<dbReference type="AlphaFoldDB" id="A0A919W6D7"/>
<dbReference type="Proteomes" id="UP000680865">
    <property type="component" value="Unassembled WGS sequence"/>
</dbReference>
<keyword evidence="2" id="KW-1185">Reference proteome</keyword>
<dbReference type="InterPro" id="IPR029063">
    <property type="entry name" value="SAM-dependent_MTases_sf"/>
</dbReference>
<protein>
    <recommendedName>
        <fullName evidence="3">S-adenosyl methyltransferase</fullName>
    </recommendedName>
</protein>
<gene>
    <name evidence="1" type="ORF">Aco04nite_84840</name>
</gene>
<dbReference type="InterPro" id="IPR006764">
    <property type="entry name" value="SAM_dep_MeTrfase_SAV2177_type"/>
</dbReference>
<comment type="caution">
    <text evidence="1">The sequence shown here is derived from an EMBL/GenBank/DDBJ whole genome shotgun (WGS) entry which is preliminary data.</text>
</comment>
<dbReference type="Gene3D" id="3.40.50.150">
    <property type="entry name" value="Vaccinia Virus protein VP39"/>
    <property type="match status" value="1"/>
</dbReference>
<evidence type="ECO:0000313" key="1">
    <source>
        <dbReference type="EMBL" id="GIM83080.1"/>
    </source>
</evidence>